<sequence length="396" mass="45089">MRVLSPVIWACSVGAVVVINNEKDEVPMVHWMHQDLVMRESLFVKDDLWKPDWKGVLGVWPTPSSSKQLLDEVYDAIISFYANLQGLLSGRFSTFTSFSYPVVERPFPKSRRYFQGKLKVNSRTEAFHVRRLCARYRTSIARALSRLDNLTDGSRLMREGGRRLIQVPSDVWNRSVQLSPKAFRAFRAKAVDPFFHLYAGVVAATWGKQMVTRASYHSAQEMKLEFLFRGALVRKLLQATVKQFAQRSAISGGKRDPVCPRAVEIGFGSGQTTSHLLQSVPCLQLLSVDIQAKPQMKLLRQRFKNQSTFWQMPSNEAAERFVGFVDFVFVDGSHAYEDVFLDLRVWWPKVRPGGVMAGHDYNAPNPGVVAAVNEFTDLMNLSLHLGSDYMWWLHVP</sequence>
<name>A0ABP0I8D6_9DINO</name>
<dbReference type="EMBL" id="CAXAMN010002069">
    <property type="protein sequence ID" value="CAK8997584.1"/>
    <property type="molecule type" value="Genomic_DNA"/>
</dbReference>
<dbReference type="SUPFAM" id="SSF53335">
    <property type="entry name" value="S-adenosyl-L-methionine-dependent methyltransferases"/>
    <property type="match status" value="1"/>
</dbReference>
<dbReference type="Gene3D" id="3.40.50.150">
    <property type="entry name" value="Vaccinia Virus protein VP39"/>
    <property type="match status" value="1"/>
</dbReference>
<evidence type="ECO:0000256" key="1">
    <source>
        <dbReference type="SAM" id="SignalP"/>
    </source>
</evidence>
<dbReference type="Pfam" id="PF13578">
    <property type="entry name" value="Methyltransf_24"/>
    <property type="match status" value="1"/>
</dbReference>
<keyword evidence="3" id="KW-1185">Reference proteome</keyword>
<dbReference type="InterPro" id="IPR029063">
    <property type="entry name" value="SAM-dependent_MTases_sf"/>
</dbReference>
<organism evidence="2 3">
    <name type="scientific">Durusdinium trenchii</name>
    <dbReference type="NCBI Taxonomy" id="1381693"/>
    <lineage>
        <taxon>Eukaryota</taxon>
        <taxon>Sar</taxon>
        <taxon>Alveolata</taxon>
        <taxon>Dinophyceae</taxon>
        <taxon>Suessiales</taxon>
        <taxon>Symbiodiniaceae</taxon>
        <taxon>Durusdinium</taxon>
    </lineage>
</organism>
<feature type="chain" id="PRO_5046412984" description="Class I SAM-dependent methyltransferase" evidence="1">
    <location>
        <begin position="16"/>
        <end position="396"/>
    </location>
</feature>
<dbReference type="Proteomes" id="UP001642484">
    <property type="component" value="Unassembled WGS sequence"/>
</dbReference>
<evidence type="ECO:0000313" key="2">
    <source>
        <dbReference type="EMBL" id="CAK8997584.1"/>
    </source>
</evidence>
<evidence type="ECO:0008006" key="4">
    <source>
        <dbReference type="Google" id="ProtNLM"/>
    </source>
</evidence>
<evidence type="ECO:0000313" key="3">
    <source>
        <dbReference type="Proteomes" id="UP001642484"/>
    </source>
</evidence>
<dbReference type="PANTHER" id="PTHR37909">
    <property type="entry name" value="S-ADENOSYL-L-METHIONINE-DEPENDENT METHYLTRANSFERASES SUPERFAMILY PROTEIN"/>
    <property type="match status" value="1"/>
</dbReference>
<proteinExistence type="predicted"/>
<gene>
    <name evidence="2" type="ORF">CCMP2556_LOCUS4909</name>
</gene>
<comment type="caution">
    <text evidence="2">The sequence shown here is derived from an EMBL/GenBank/DDBJ whole genome shotgun (WGS) entry which is preliminary data.</text>
</comment>
<accession>A0ABP0I8D6</accession>
<feature type="signal peptide" evidence="1">
    <location>
        <begin position="1"/>
        <end position="15"/>
    </location>
</feature>
<keyword evidence="1" id="KW-0732">Signal</keyword>
<protein>
    <recommendedName>
        <fullName evidence="4">Class I SAM-dependent methyltransferase</fullName>
    </recommendedName>
</protein>
<reference evidence="2 3" key="1">
    <citation type="submission" date="2024-02" db="EMBL/GenBank/DDBJ databases">
        <authorList>
            <person name="Chen Y."/>
            <person name="Shah S."/>
            <person name="Dougan E. K."/>
            <person name="Thang M."/>
            <person name="Chan C."/>
        </authorList>
    </citation>
    <scope>NUCLEOTIDE SEQUENCE [LARGE SCALE GENOMIC DNA]</scope>
</reference>
<dbReference type="PANTHER" id="PTHR37909:SF1">
    <property type="entry name" value="S-ADENOSYL-L-METHIONINE-DEPENDENT METHYLTRANSFERASES SUPERFAMILY PROTEIN"/>
    <property type="match status" value="1"/>
</dbReference>